<evidence type="ECO:0000256" key="2">
    <source>
        <dbReference type="ARBA" id="ARBA00004141"/>
    </source>
</evidence>
<dbReference type="SMART" id="SM00388">
    <property type="entry name" value="HisKA"/>
    <property type="match status" value="1"/>
</dbReference>
<keyword evidence="6" id="KW-0812">Transmembrane</keyword>
<keyword evidence="13" id="KW-0175">Coiled coil</keyword>
<comment type="subcellular location">
    <subcellularLocation>
        <location evidence="2">Membrane</location>
        <topology evidence="2">Multi-pass membrane protein</topology>
    </subcellularLocation>
</comment>
<name>A0A7K1XTY6_9SPHI</name>
<evidence type="ECO:0000256" key="4">
    <source>
        <dbReference type="ARBA" id="ARBA00022553"/>
    </source>
</evidence>
<dbReference type="InterPro" id="IPR000014">
    <property type="entry name" value="PAS"/>
</dbReference>
<keyword evidence="12" id="KW-0472">Membrane</keyword>
<dbReference type="InterPro" id="IPR035965">
    <property type="entry name" value="PAS-like_dom_sf"/>
</dbReference>
<keyword evidence="7" id="KW-0547">Nucleotide-binding</keyword>
<protein>
    <recommendedName>
        <fullName evidence="3">histidine kinase</fullName>
        <ecNumber evidence="3">2.7.13.3</ecNumber>
    </recommendedName>
</protein>
<proteinExistence type="predicted"/>
<dbReference type="RefSeq" id="WP_160905242.1">
    <property type="nucleotide sequence ID" value="NZ_WVHS01000001.1"/>
</dbReference>
<keyword evidence="11" id="KW-0902">Two-component regulatory system</keyword>
<gene>
    <name evidence="16" type="ORF">GS398_03025</name>
</gene>
<evidence type="ECO:0000256" key="6">
    <source>
        <dbReference type="ARBA" id="ARBA00022692"/>
    </source>
</evidence>
<dbReference type="Proteomes" id="UP000451233">
    <property type="component" value="Unassembled WGS sequence"/>
</dbReference>
<dbReference type="GO" id="GO:0016020">
    <property type="term" value="C:membrane"/>
    <property type="evidence" value="ECO:0007669"/>
    <property type="project" value="UniProtKB-SubCell"/>
</dbReference>
<evidence type="ECO:0000256" key="11">
    <source>
        <dbReference type="ARBA" id="ARBA00023012"/>
    </source>
</evidence>
<dbReference type="NCBIfam" id="TIGR00229">
    <property type="entry name" value="sensory_box"/>
    <property type="match status" value="1"/>
</dbReference>
<dbReference type="EC" id="2.7.13.3" evidence="3"/>
<dbReference type="AlphaFoldDB" id="A0A7K1XTY6"/>
<dbReference type="Pfam" id="PF00512">
    <property type="entry name" value="HisKA"/>
    <property type="match status" value="1"/>
</dbReference>
<accession>A0A7K1XTY6</accession>
<evidence type="ECO:0000259" key="14">
    <source>
        <dbReference type="PROSITE" id="PS50109"/>
    </source>
</evidence>
<keyword evidence="9" id="KW-0067">ATP-binding</keyword>
<keyword evidence="5" id="KW-0808">Transferase</keyword>
<keyword evidence="4" id="KW-0597">Phosphoprotein</keyword>
<reference evidence="16 17" key="1">
    <citation type="submission" date="2019-11" db="EMBL/GenBank/DDBJ databases">
        <title>Pedobacter sp. HMF7056 Genome sequencing and assembly.</title>
        <authorList>
            <person name="Kang H."/>
            <person name="Kim H."/>
            <person name="Joh K."/>
        </authorList>
    </citation>
    <scope>NUCLEOTIDE SEQUENCE [LARGE SCALE GENOMIC DNA]</scope>
    <source>
        <strain evidence="16 17">HMF7056</strain>
    </source>
</reference>
<dbReference type="InterPro" id="IPR050351">
    <property type="entry name" value="BphY/WalK/GraS-like"/>
</dbReference>
<dbReference type="GO" id="GO:0007234">
    <property type="term" value="P:osmosensory signaling via phosphorelay pathway"/>
    <property type="evidence" value="ECO:0007669"/>
    <property type="project" value="TreeGrafter"/>
</dbReference>
<dbReference type="PROSITE" id="PS50112">
    <property type="entry name" value="PAS"/>
    <property type="match status" value="1"/>
</dbReference>
<dbReference type="PROSITE" id="PS50109">
    <property type="entry name" value="HIS_KIN"/>
    <property type="match status" value="1"/>
</dbReference>
<dbReference type="GO" id="GO:0006355">
    <property type="term" value="P:regulation of DNA-templated transcription"/>
    <property type="evidence" value="ECO:0007669"/>
    <property type="project" value="InterPro"/>
</dbReference>
<dbReference type="SMART" id="SM00387">
    <property type="entry name" value="HATPase_c"/>
    <property type="match status" value="1"/>
</dbReference>
<evidence type="ECO:0000256" key="9">
    <source>
        <dbReference type="ARBA" id="ARBA00022840"/>
    </source>
</evidence>
<evidence type="ECO:0000256" key="3">
    <source>
        <dbReference type="ARBA" id="ARBA00012438"/>
    </source>
</evidence>
<dbReference type="InterPro" id="IPR004358">
    <property type="entry name" value="Sig_transdc_His_kin-like_C"/>
</dbReference>
<dbReference type="Gene3D" id="3.30.450.20">
    <property type="entry name" value="PAS domain"/>
    <property type="match status" value="1"/>
</dbReference>
<evidence type="ECO:0000256" key="13">
    <source>
        <dbReference type="SAM" id="Coils"/>
    </source>
</evidence>
<dbReference type="SUPFAM" id="SSF55874">
    <property type="entry name" value="ATPase domain of HSP90 chaperone/DNA topoisomerase II/histidine kinase"/>
    <property type="match status" value="1"/>
</dbReference>
<dbReference type="CDD" id="cd00130">
    <property type="entry name" value="PAS"/>
    <property type="match status" value="1"/>
</dbReference>
<keyword evidence="8" id="KW-0418">Kinase</keyword>
<feature type="coiled-coil region" evidence="13">
    <location>
        <begin position="1"/>
        <end position="35"/>
    </location>
</feature>
<evidence type="ECO:0000259" key="15">
    <source>
        <dbReference type="PROSITE" id="PS50112"/>
    </source>
</evidence>
<evidence type="ECO:0000256" key="5">
    <source>
        <dbReference type="ARBA" id="ARBA00022679"/>
    </source>
</evidence>
<dbReference type="InterPro" id="IPR005467">
    <property type="entry name" value="His_kinase_dom"/>
</dbReference>
<organism evidence="16 17">
    <name type="scientific">Hufsiella ginkgonis</name>
    <dbReference type="NCBI Taxonomy" id="2695274"/>
    <lineage>
        <taxon>Bacteria</taxon>
        <taxon>Pseudomonadati</taxon>
        <taxon>Bacteroidota</taxon>
        <taxon>Sphingobacteriia</taxon>
        <taxon>Sphingobacteriales</taxon>
        <taxon>Sphingobacteriaceae</taxon>
        <taxon>Hufsiella</taxon>
    </lineage>
</organism>
<evidence type="ECO:0000256" key="10">
    <source>
        <dbReference type="ARBA" id="ARBA00022989"/>
    </source>
</evidence>
<dbReference type="CDD" id="cd00075">
    <property type="entry name" value="HATPase"/>
    <property type="match status" value="1"/>
</dbReference>
<evidence type="ECO:0000256" key="7">
    <source>
        <dbReference type="ARBA" id="ARBA00022741"/>
    </source>
</evidence>
<dbReference type="GO" id="GO:0005524">
    <property type="term" value="F:ATP binding"/>
    <property type="evidence" value="ECO:0007669"/>
    <property type="project" value="UniProtKB-KW"/>
</dbReference>
<dbReference type="PANTHER" id="PTHR42878">
    <property type="entry name" value="TWO-COMPONENT HISTIDINE KINASE"/>
    <property type="match status" value="1"/>
</dbReference>
<comment type="caution">
    <text evidence="16">The sequence shown here is derived from an EMBL/GenBank/DDBJ whole genome shotgun (WGS) entry which is preliminary data.</text>
</comment>
<dbReference type="InterPro" id="IPR036890">
    <property type="entry name" value="HATPase_C_sf"/>
</dbReference>
<keyword evidence="17" id="KW-1185">Reference proteome</keyword>
<evidence type="ECO:0000313" key="16">
    <source>
        <dbReference type="EMBL" id="MXV14257.1"/>
    </source>
</evidence>
<feature type="domain" description="Histidine kinase" evidence="14">
    <location>
        <begin position="198"/>
        <end position="412"/>
    </location>
</feature>
<dbReference type="Gene3D" id="3.30.565.10">
    <property type="entry name" value="Histidine kinase-like ATPase, C-terminal domain"/>
    <property type="match status" value="1"/>
</dbReference>
<dbReference type="GO" id="GO:0030295">
    <property type="term" value="F:protein kinase activator activity"/>
    <property type="evidence" value="ECO:0007669"/>
    <property type="project" value="TreeGrafter"/>
</dbReference>
<dbReference type="SUPFAM" id="SSF55785">
    <property type="entry name" value="PYP-like sensor domain (PAS domain)"/>
    <property type="match status" value="1"/>
</dbReference>
<evidence type="ECO:0000256" key="8">
    <source>
        <dbReference type="ARBA" id="ARBA00022777"/>
    </source>
</evidence>
<dbReference type="FunFam" id="3.30.565.10:FF:000006">
    <property type="entry name" value="Sensor histidine kinase WalK"/>
    <property type="match status" value="1"/>
</dbReference>
<dbReference type="GO" id="GO:0000156">
    <property type="term" value="F:phosphorelay response regulator activity"/>
    <property type="evidence" value="ECO:0007669"/>
    <property type="project" value="TreeGrafter"/>
</dbReference>
<dbReference type="Pfam" id="PF00989">
    <property type="entry name" value="PAS"/>
    <property type="match status" value="1"/>
</dbReference>
<dbReference type="InterPro" id="IPR003594">
    <property type="entry name" value="HATPase_dom"/>
</dbReference>
<dbReference type="PANTHER" id="PTHR42878:SF7">
    <property type="entry name" value="SENSOR HISTIDINE KINASE GLRK"/>
    <property type="match status" value="1"/>
</dbReference>
<sequence length="412" mass="46439">MSNLAKTYQELAAELQELKIQLEEANDTIHAIRTGQVDAFIVQGEDGSQLYTLKSADHTYRIFIENMQEGAITLNRQGFILYSNSRFAELLGQPLEHVIGVPFTTFVPNDQRAAIEKVIDGSWTHNTRFELALQGAHNELLPFQLSATGLSLDDGEFLNIILTDLRAVKESERLIKAQNEELEIARKAMDLKDEFIGIASHELKTPLTSLKGYLQLMIFYKKEPVPDIVRRFIVKANESGNKLTTLVEDLLDVSKINAGKLEFRNERVDVTDLVTSVAENASVIYPDYRFVKKLTEDCKVSGNFERLEQVLMNFINNSVKYSRERKDIIMSSVKDGNEIVISVTDFGIGLTSDQQELIFERFYRVQDKNFQASGLGIGLYICAGIVKAHDGTIGVESRFGEGATFYFRVPCL</sequence>
<dbReference type="PRINTS" id="PR00344">
    <property type="entry name" value="BCTRLSENSOR"/>
</dbReference>
<dbReference type="EMBL" id="WVHS01000001">
    <property type="protein sequence ID" value="MXV14257.1"/>
    <property type="molecule type" value="Genomic_DNA"/>
</dbReference>
<dbReference type="GO" id="GO:0000155">
    <property type="term" value="F:phosphorelay sensor kinase activity"/>
    <property type="evidence" value="ECO:0007669"/>
    <property type="project" value="InterPro"/>
</dbReference>
<evidence type="ECO:0000256" key="1">
    <source>
        <dbReference type="ARBA" id="ARBA00000085"/>
    </source>
</evidence>
<dbReference type="SMART" id="SM00091">
    <property type="entry name" value="PAS"/>
    <property type="match status" value="1"/>
</dbReference>
<keyword evidence="10" id="KW-1133">Transmembrane helix</keyword>
<dbReference type="CDD" id="cd00082">
    <property type="entry name" value="HisKA"/>
    <property type="match status" value="1"/>
</dbReference>
<dbReference type="SUPFAM" id="SSF47384">
    <property type="entry name" value="Homodimeric domain of signal transducing histidine kinase"/>
    <property type="match status" value="1"/>
</dbReference>
<dbReference type="InterPro" id="IPR003661">
    <property type="entry name" value="HisK_dim/P_dom"/>
</dbReference>
<feature type="domain" description="PAS" evidence="15">
    <location>
        <begin position="56"/>
        <end position="126"/>
    </location>
</feature>
<dbReference type="Pfam" id="PF02518">
    <property type="entry name" value="HATPase_c"/>
    <property type="match status" value="1"/>
</dbReference>
<evidence type="ECO:0000256" key="12">
    <source>
        <dbReference type="ARBA" id="ARBA00023136"/>
    </source>
</evidence>
<evidence type="ECO:0000313" key="17">
    <source>
        <dbReference type="Proteomes" id="UP000451233"/>
    </source>
</evidence>
<comment type="catalytic activity">
    <reaction evidence="1">
        <text>ATP + protein L-histidine = ADP + protein N-phospho-L-histidine.</text>
        <dbReference type="EC" id="2.7.13.3"/>
    </reaction>
</comment>
<dbReference type="Gene3D" id="1.10.287.130">
    <property type="match status" value="1"/>
</dbReference>
<dbReference type="InterPro" id="IPR013767">
    <property type="entry name" value="PAS_fold"/>
</dbReference>
<dbReference type="InterPro" id="IPR036097">
    <property type="entry name" value="HisK_dim/P_sf"/>
</dbReference>